<evidence type="ECO:0000313" key="3">
    <source>
        <dbReference type="EMBL" id="MBG8554396.1"/>
    </source>
</evidence>
<keyword evidence="2" id="KW-0732">Signal</keyword>
<evidence type="ECO:0000256" key="2">
    <source>
        <dbReference type="SAM" id="SignalP"/>
    </source>
</evidence>
<dbReference type="Proteomes" id="UP000601099">
    <property type="component" value="Unassembled WGS sequence"/>
</dbReference>
<gene>
    <name evidence="3" type="ORF">I5L79_12615</name>
</gene>
<dbReference type="EMBL" id="JADWYK010000007">
    <property type="protein sequence ID" value="MBG8554396.1"/>
    <property type="molecule type" value="Genomic_DNA"/>
</dbReference>
<keyword evidence="4" id="KW-1185">Reference proteome</keyword>
<comment type="caution">
    <text evidence="3">The sequence shown here is derived from an EMBL/GenBank/DDBJ whole genome shotgun (WGS) entry which is preliminary data.</text>
</comment>
<protein>
    <submittedName>
        <fullName evidence="3">Uncharacterized protein</fullName>
    </submittedName>
</protein>
<evidence type="ECO:0000256" key="1">
    <source>
        <dbReference type="SAM" id="MobiDB-lite"/>
    </source>
</evidence>
<feature type="signal peptide" evidence="2">
    <location>
        <begin position="1"/>
        <end position="26"/>
    </location>
</feature>
<sequence>MNICTKIFCAALLLLSSTGAFTSAQAQINININSPSWGPAAPAGTQYYYIPDIGGYYDLRGQRYIVYRNNAWTRVTSLNGYNPANFHPVIIDYRGSQPWVLIRDHRAKYPKAMPPGQAKKYYGVHPGKGNGHGNGKSHGKGKH</sequence>
<organism evidence="3 4">
    <name type="scientific">Hymenobacter guriensis</name>
    <dbReference type="NCBI Taxonomy" id="2793065"/>
    <lineage>
        <taxon>Bacteria</taxon>
        <taxon>Pseudomonadati</taxon>
        <taxon>Bacteroidota</taxon>
        <taxon>Cytophagia</taxon>
        <taxon>Cytophagales</taxon>
        <taxon>Hymenobacteraceae</taxon>
        <taxon>Hymenobacter</taxon>
    </lineage>
</organism>
<feature type="chain" id="PRO_5045918678" evidence="2">
    <location>
        <begin position="27"/>
        <end position="143"/>
    </location>
</feature>
<reference evidence="3 4" key="1">
    <citation type="submission" date="2020-11" db="EMBL/GenBank/DDBJ databases">
        <title>Hymenobacter sp.</title>
        <authorList>
            <person name="Kim M.K."/>
        </authorList>
    </citation>
    <scope>NUCLEOTIDE SEQUENCE [LARGE SCALE GENOMIC DNA]</scope>
    <source>
        <strain evidence="3 4">BT594</strain>
    </source>
</reference>
<feature type="region of interest" description="Disordered" evidence="1">
    <location>
        <begin position="113"/>
        <end position="143"/>
    </location>
</feature>
<accession>A0ABS0L2Q0</accession>
<dbReference type="RefSeq" id="WP_196955418.1">
    <property type="nucleotide sequence ID" value="NZ_JADWYK010000007.1"/>
</dbReference>
<proteinExistence type="predicted"/>
<evidence type="ECO:0000313" key="4">
    <source>
        <dbReference type="Proteomes" id="UP000601099"/>
    </source>
</evidence>
<name>A0ABS0L2Q0_9BACT</name>